<keyword evidence="1" id="KW-0479">Metal-binding</keyword>
<dbReference type="Pfam" id="PF02891">
    <property type="entry name" value="zf-MIZ"/>
    <property type="match status" value="1"/>
</dbReference>
<dbReference type="CDD" id="cd16650">
    <property type="entry name" value="SP-RING_PIAS-like"/>
    <property type="match status" value="1"/>
</dbReference>
<dbReference type="Proteomes" id="UP001530293">
    <property type="component" value="Unassembled WGS sequence"/>
</dbReference>
<feature type="region of interest" description="Disordered" evidence="5">
    <location>
        <begin position="1"/>
        <end position="104"/>
    </location>
</feature>
<keyword evidence="8" id="KW-1185">Reference proteome</keyword>
<evidence type="ECO:0000256" key="1">
    <source>
        <dbReference type="ARBA" id="ARBA00022723"/>
    </source>
</evidence>
<feature type="region of interest" description="Disordered" evidence="5">
    <location>
        <begin position="179"/>
        <end position="240"/>
    </location>
</feature>
<dbReference type="PANTHER" id="PTHR10782">
    <property type="entry name" value="ZINC FINGER MIZ DOMAIN-CONTAINING PROTEIN"/>
    <property type="match status" value="1"/>
</dbReference>
<organism evidence="7 8">
    <name type="scientific">Discostella pseudostelligera</name>
    <dbReference type="NCBI Taxonomy" id="259834"/>
    <lineage>
        <taxon>Eukaryota</taxon>
        <taxon>Sar</taxon>
        <taxon>Stramenopiles</taxon>
        <taxon>Ochrophyta</taxon>
        <taxon>Bacillariophyta</taxon>
        <taxon>Coscinodiscophyceae</taxon>
        <taxon>Thalassiosirophycidae</taxon>
        <taxon>Stephanodiscales</taxon>
        <taxon>Stephanodiscaceae</taxon>
        <taxon>Discostella</taxon>
    </lineage>
</organism>
<feature type="compositionally biased region" description="Polar residues" evidence="5">
    <location>
        <begin position="71"/>
        <end position="89"/>
    </location>
</feature>
<gene>
    <name evidence="7" type="ORF">ACHAWU_009950</name>
</gene>
<dbReference type="PANTHER" id="PTHR10782:SF4">
    <property type="entry name" value="TONALLI, ISOFORM E"/>
    <property type="match status" value="1"/>
</dbReference>
<accession>A0ABD3LXW5</accession>
<keyword evidence="2 4" id="KW-0863">Zinc-finger</keyword>
<dbReference type="GO" id="GO:0008270">
    <property type="term" value="F:zinc ion binding"/>
    <property type="evidence" value="ECO:0007669"/>
    <property type="project" value="UniProtKB-KW"/>
</dbReference>
<dbReference type="AlphaFoldDB" id="A0ABD3LXW5"/>
<dbReference type="Gene3D" id="3.30.40.10">
    <property type="entry name" value="Zinc/RING finger domain, C3HC4 (zinc finger)"/>
    <property type="match status" value="1"/>
</dbReference>
<dbReference type="InterPro" id="IPR004181">
    <property type="entry name" value="Znf_MIZ"/>
</dbReference>
<evidence type="ECO:0000259" key="6">
    <source>
        <dbReference type="PROSITE" id="PS51044"/>
    </source>
</evidence>
<evidence type="ECO:0000256" key="3">
    <source>
        <dbReference type="ARBA" id="ARBA00022833"/>
    </source>
</evidence>
<feature type="compositionally biased region" description="Low complexity" evidence="5">
    <location>
        <begin position="187"/>
        <end position="200"/>
    </location>
</feature>
<protein>
    <recommendedName>
        <fullName evidence="6">SP-RING-type domain-containing protein</fullName>
    </recommendedName>
</protein>
<sequence>MSKRHTLSREPPNSVHVTCAPPSIRREPVLWGKNRRNDPSQLAVSNGKDTSNGALAKEASRTLLPSHAEPQKSNLSDGNKTQASVSLTHNDPVDNDGMADFGNSSHSTPDCINVSQKCGMPFDTNHRVATSLPKTAHSEVESNVGAIGEHQTALVPAHAVPREAPQHAGDFPCTSEVIDLTDDLDDSPPSKSLKLPEPSSAARPIKHNYDDEDTSYQNAPLDSPSPSPVPFPELRSSPPLPLPHPIPFNDVQTISFIADDNPTTNSRALSKRPKSTVMFNAGFQLDGSASCLDDAHCIGVSERLKTWDPNWKIIEELGRRNVAGDASSSHRITTTKVGTRTAPCIDPVVIRQCARIYVDLPNDIATSDSADRNSTGKVIPIRAMAWGVKWGKPAHPDRTAQLQTGDRRLLVRTLPLERSAKDVKGRADCHIWPIGTFLSLKRGGTERVLSPHIVQRVQQSHAPSEWKGMSRPLDLTEHVSTDLPFEIKLCSYESTAKSSTSGDILLGSYAVQVAICEYVSPDDLYDQLMGKAAECDVIIPTISLKSATKMAKQFLVGQTVSIIDSDDENNEDETGQENERDPGNSLIFSLLCSISKTAIQTPVRGRNCIHLQCFDLRNYLHANKSVSGGRWRCAVCEDFVSVRDLVRCGLFQSMIDAVGGQISASRDRVLLHSDGTWRLLEEKSRSTAYKKSESVDDIIELV</sequence>
<evidence type="ECO:0000256" key="2">
    <source>
        <dbReference type="ARBA" id="ARBA00022771"/>
    </source>
</evidence>
<proteinExistence type="predicted"/>
<evidence type="ECO:0000256" key="5">
    <source>
        <dbReference type="SAM" id="MobiDB-lite"/>
    </source>
</evidence>
<reference evidence="7 8" key="1">
    <citation type="submission" date="2024-10" db="EMBL/GenBank/DDBJ databases">
        <title>Updated reference genomes for cyclostephanoid diatoms.</title>
        <authorList>
            <person name="Roberts W.R."/>
            <person name="Alverson A.J."/>
        </authorList>
    </citation>
    <scope>NUCLEOTIDE SEQUENCE [LARGE SCALE GENOMIC DNA]</scope>
    <source>
        <strain evidence="7 8">AJA232-27</strain>
    </source>
</reference>
<evidence type="ECO:0000313" key="8">
    <source>
        <dbReference type="Proteomes" id="UP001530293"/>
    </source>
</evidence>
<dbReference type="PROSITE" id="PS51044">
    <property type="entry name" value="ZF_SP_RING"/>
    <property type="match status" value="1"/>
</dbReference>
<keyword evidence="3" id="KW-0862">Zinc</keyword>
<comment type="caution">
    <text evidence="7">The sequence shown here is derived from an EMBL/GenBank/DDBJ whole genome shotgun (WGS) entry which is preliminary data.</text>
</comment>
<feature type="domain" description="SP-RING-type" evidence="6">
    <location>
        <begin position="570"/>
        <end position="660"/>
    </location>
</feature>
<name>A0ABD3LXW5_9STRA</name>
<dbReference type="EMBL" id="JALLBG020000303">
    <property type="protein sequence ID" value="KAL3756556.1"/>
    <property type="molecule type" value="Genomic_DNA"/>
</dbReference>
<dbReference type="InterPro" id="IPR013083">
    <property type="entry name" value="Znf_RING/FYVE/PHD"/>
</dbReference>
<feature type="compositionally biased region" description="Polar residues" evidence="5">
    <location>
        <begin position="39"/>
        <end position="53"/>
    </location>
</feature>
<evidence type="ECO:0000256" key="4">
    <source>
        <dbReference type="PROSITE-ProRule" id="PRU00452"/>
    </source>
</evidence>
<evidence type="ECO:0000313" key="7">
    <source>
        <dbReference type="EMBL" id="KAL3756556.1"/>
    </source>
</evidence>